<proteinExistence type="predicted"/>
<evidence type="ECO:0000256" key="6">
    <source>
        <dbReference type="SAM" id="MobiDB-lite"/>
    </source>
</evidence>
<dbReference type="PANTHER" id="PTHR43047:SF72">
    <property type="entry name" value="OSMOSENSING HISTIDINE PROTEIN KINASE SLN1"/>
    <property type="match status" value="1"/>
</dbReference>
<comment type="catalytic activity">
    <reaction evidence="1">
        <text>ATP + protein L-histidine = ADP + protein N-phospho-L-histidine.</text>
        <dbReference type="EC" id="2.7.13.3"/>
    </reaction>
</comment>
<dbReference type="Gene3D" id="3.30.565.10">
    <property type="entry name" value="Histidine kinase-like ATPase, C-terminal domain"/>
    <property type="match status" value="1"/>
</dbReference>
<dbReference type="PRINTS" id="PR00344">
    <property type="entry name" value="BCTRLSENSOR"/>
</dbReference>
<dbReference type="SUPFAM" id="SSF47384">
    <property type="entry name" value="Homodimeric domain of signal transducing histidine kinase"/>
    <property type="match status" value="1"/>
</dbReference>
<evidence type="ECO:0000259" key="8">
    <source>
        <dbReference type="PROSITE" id="PS50109"/>
    </source>
</evidence>
<dbReference type="InterPro" id="IPR005467">
    <property type="entry name" value="His_kinase_dom"/>
</dbReference>
<keyword evidence="7" id="KW-0472">Membrane</keyword>
<reference evidence="9" key="1">
    <citation type="journal article" date="2014" name="Int. J. Syst. Evol. Microbiol.">
        <title>Complete genome of a new Firmicutes species belonging to the dominant human colonic microbiota ('Ruminococcus bicirculans') reveals two chromosomes and a selective capacity to utilize plant glucans.</title>
        <authorList>
            <consortium name="NISC Comparative Sequencing Program"/>
            <person name="Wegmann U."/>
            <person name="Louis P."/>
            <person name="Goesmann A."/>
            <person name="Henrissat B."/>
            <person name="Duncan S.H."/>
            <person name="Flint H.J."/>
        </authorList>
    </citation>
    <scope>NUCLEOTIDE SEQUENCE</scope>
    <source>
        <strain evidence="9">NBRC 103855</strain>
    </source>
</reference>
<feature type="region of interest" description="Disordered" evidence="6">
    <location>
        <begin position="1"/>
        <end position="20"/>
    </location>
</feature>
<dbReference type="SMART" id="SM00388">
    <property type="entry name" value="HisKA"/>
    <property type="match status" value="1"/>
</dbReference>
<dbReference type="Pfam" id="PF00512">
    <property type="entry name" value="HisKA"/>
    <property type="match status" value="1"/>
</dbReference>
<reference evidence="9" key="2">
    <citation type="submission" date="2023-01" db="EMBL/GenBank/DDBJ databases">
        <title>Draft genome sequence of Devosia yakushimensis strain NBRC 103855.</title>
        <authorList>
            <person name="Sun Q."/>
            <person name="Mori K."/>
        </authorList>
    </citation>
    <scope>NUCLEOTIDE SEQUENCE</scope>
    <source>
        <strain evidence="9">NBRC 103855</strain>
    </source>
</reference>
<organism evidence="9 10">
    <name type="scientific">Devosia yakushimensis</name>
    <dbReference type="NCBI Taxonomy" id="470028"/>
    <lineage>
        <taxon>Bacteria</taxon>
        <taxon>Pseudomonadati</taxon>
        <taxon>Pseudomonadota</taxon>
        <taxon>Alphaproteobacteria</taxon>
        <taxon>Hyphomicrobiales</taxon>
        <taxon>Devosiaceae</taxon>
        <taxon>Devosia</taxon>
    </lineage>
</organism>
<dbReference type="Gene3D" id="1.10.287.130">
    <property type="match status" value="1"/>
</dbReference>
<evidence type="ECO:0000256" key="4">
    <source>
        <dbReference type="ARBA" id="ARBA00022679"/>
    </source>
</evidence>
<keyword evidence="7" id="KW-1133">Transmembrane helix</keyword>
<dbReference type="EMBL" id="BSNG01000001">
    <property type="protein sequence ID" value="GLQ10250.1"/>
    <property type="molecule type" value="Genomic_DNA"/>
</dbReference>
<keyword evidence="7" id="KW-0812">Transmembrane</keyword>
<dbReference type="EC" id="2.7.13.3" evidence="2"/>
<evidence type="ECO:0000313" key="10">
    <source>
        <dbReference type="Proteomes" id="UP001161406"/>
    </source>
</evidence>
<keyword evidence="10" id="KW-1185">Reference proteome</keyword>
<dbReference type="SUPFAM" id="SSF55874">
    <property type="entry name" value="ATPase domain of HSP90 chaperone/DNA topoisomerase II/histidine kinase"/>
    <property type="match status" value="1"/>
</dbReference>
<dbReference type="SMART" id="SM00387">
    <property type="entry name" value="HATPase_c"/>
    <property type="match status" value="1"/>
</dbReference>
<comment type="caution">
    <text evidence="9">The sequence shown here is derived from an EMBL/GenBank/DDBJ whole genome shotgun (WGS) entry which is preliminary data.</text>
</comment>
<dbReference type="InterPro" id="IPR003661">
    <property type="entry name" value="HisK_dim/P_dom"/>
</dbReference>
<sequence>MRSAEQSGAGAEGFGIGQVQSDNDRRAGRAAAPFSLATRFKLSPITAAVALTSLVAASLFFVYDCARTLDDVQRELKIIGAAVVADIAEAAPDTAQLALETSVQRYATVTKASLVGEAGAITPALFRETLPAGTHGTLALEVAQTPALTGMATRGSIAFALAGLLTLLVAFRRRPAGMPDLLQRQNYQTLAGAIPMGVACWTRLGELIVCNDRYRDRLQLTGAQVRYHDAVKRLIARGNMKLIGEDEHSRVLELHGEDGSCLLIDERPLDDGAFMTLVSDITERKRTDTLLAAIREEQRHLARRYHEEKLRAEAASHAKTNFLAHLSHDIRTPLNHIIGFAELMRHQTYGPLGDARYADYVNSIKSSGEHLLASFATILDLAELEGGRKELRSEPVAVDALLDSVVQRFRGQAQRAGLTFALRQGCGAIVSGDRLGLQRMVGNIVENAIRFTPARGRITLAAFAATDGVVIEITDTGIGMDEERLASLSQPFALGDATFTRDGVGPGLGISIARAIAELSGGRLAIDSSPSLGTTVAISLPAQLANQMLEVAA</sequence>
<evidence type="ECO:0000256" key="5">
    <source>
        <dbReference type="ARBA" id="ARBA00022777"/>
    </source>
</evidence>
<dbReference type="CDD" id="cd00082">
    <property type="entry name" value="HisKA"/>
    <property type="match status" value="1"/>
</dbReference>
<evidence type="ECO:0000256" key="2">
    <source>
        <dbReference type="ARBA" id="ARBA00012438"/>
    </source>
</evidence>
<keyword evidence="4" id="KW-0808">Transferase</keyword>
<accession>A0ABQ5UEU3</accession>
<evidence type="ECO:0000256" key="3">
    <source>
        <dbReference type="ARBA" id="ARBA00022553"/>
    </source>
</evidence>
<evidence type="ECO:0000256" key="7">
    <source>
        <dbReference type="SAM" id="Phobius"/>
    </source>
</evidence>
<dbReference type="InterPro" id="IPR036097">
    <property type="entry name" value="HisK_dim/P_sf"/>
</dbReference>
<dbReference type="PANTHER" id="PTHR43047">
    <property type="entry name" value="TWO-COMPONENT HISTIDINE PROTEIN KINASE"/>
    <property type="match status" value="1"/>
</dbReference>
<evidence type="ECO:0000313" key="9">
    <source>
        <dbReference type="EMBL" id="GLQ10250.1"/>
    </source>
</evidence>
<feature type="transmembrane region" description="Helical" evidence="7">
    <location>
        <begin position="151"/>
        <end position="171"/>
    </location>
</feature>
<feature type="domain" description="Histidine kinase" evidence="8">
    <location>
        <begin position="325"/>
        <end position="544"/>
    </location>
</feature>
<keyword evidence="5" id="KW-0418">Kinase</keyword>
<dbReference type="InterPro" id="IPR004358">
    <property type="entry name" value="Sig_transdc_His_kin-like_C"/>
</dbReference>
<dbReference type="Pfam" id="PF02518">
    <property type="entry name" value="HATPase_c"/>
    <property type="match status" value="1"/>
</dbReference>
<dbReference type="InterPro" id="IPR036890">
    <property type="entry name" value="HATPase_C_sf"/>
</dbReference>
<gene>
    <name evidence="9" type="ORF">GCM10007913_21820</name>
</gene>
<dbReference type="PROSITE" id="PS50109">
    <property type="entry name" value="HIS_KIN"/>
    <property type="match status" value="1"/>
</dbReference>
<feature type="transmembrane region" description="Helical" evidence="7">
    <location>
        <begin position="45"/>
        <end position="63"/>
    </location>
</feature>
<name>A0ABQ5UEU3_9HYPH</name>
<keyword evidence="3" id="KW-0597">Phosphoprotein</keyword>
<dbReference type="Proteomes" id="UP001161406">
    <property type="component" value="Unassembled WGS sequence"/>
</dbReference>
<dbReference type="Gene3D" id="3.30.450.20">
    <property type="entry name" value="PAS domain"/>
    <property type="match status" value="1"/>
</dbReference>
<evidence type="ECO:0000256" key="1">
    <source>
        <dbReference type="ARBA" id="ARBA00000085"/>
    </source>
</evidence>
<dbReference type="InterPro" id="IPR003594">
    <property type="entry name" value="HATPase_dom"/>
</dbReference>
<dbReference type="RefSeq" id="WP_284390705.1">
    <property type="nucleotide sequence ID" value="NZ_BSNG01000001.1"/>
</dbReference>
<protein>
    <recommendedName>
        <fullName evidence="2">histidine kinase</fullName>
        <ecNumber evidence="2">2.7.13.3</ecNumber>
    </recommendedName>
</protein>